<evidence type="ECO:0000313" key="4">
    <source>
        <dbReference type="EMBL" id="NMK53827.1"/>
    </source>
</evidence>
<evidence type="ECO:0000259" key="3">
    <source>
        <dbReference type="Pfam" id="PF00501"/>
    </source>
</evidence>
<dbReference type="SUPFAM" id="SSF56801">
    <property type="entry name" value="Acetyl-CoA synthetase-like"/>
    <property type="match status" value="1"/>
</dbReference>
<dbReference type="Pfam" id="PF00501">
    <property type="entry name" value="AMP-binding"/>
    <property type="match status" value="1"/>
</dbReference>
<dbReference type="Gene3D" id="3.40.50.980">
    <property type="match status" value="2"/>
</dbReference>
<comment type="caution">
    <text evidence="4">The sequence shown here is derived from an EMBL/GenBank/DDBJ whole genome shotgun (WGS) entry which is preliminary data.</text>
</comment>
<reference evidence="4 5" key="1">
    <citation type="submission" date="2020-04" db="EMBL/GenBank/DDBJ databases">
        <title>The Epidemiology and Molecular Characteristics of Linezolid-Resistant Staphylococcus capitis in Huashan Hospital, Shanghai.</title>
        <authorList>
            <person name="Ding L."/>
            <person name="Li P."/>
            <person name="Yang Y."/>
            <person name="Lin D."/>
            <person name="Xu X."/>
        </authorList>
    </citation>
    <scope>NUCLEOTIDE SEQUENCE [LARGE SCALE GENOMIC DNA]</scope>
    <source>
        <strain evidence="4 5">17-84</strain>
    </source>
</reference>
<dbReference type="InterPro" id="IPR000873">
    <property type="entry name" value="AMP-dep_synth/lig_dom"/>
</dbReference>
<evidence type="ECO:0000313" key="5">
    <source>
        <dbReference type="Proteomes" id="UP000538955"/>
    </source>
</evidence>
<dbReference type="PANTHER" id="PTHR44845">
    <property type="entry name" value="CARRIER DOMAIN-CONTAINING PROTEIN"/>
    <property type="match status" value="1"/>
</dbReference>
<evidence type="ECO:0000256" key="2">
    <source>
        <dbReference type="ARBA" id="ARBA00022553"/>
    </source>
</evidence>
<proteinExistence type="predicted"/>
<keyword evidence="2" id="KW-0597">Phosphoprotein</keyword>
<accession>A0ABX1SR71</accession>
<dbReference type="EMBL" id="JABBMI010000048">
    <property type="protein sequence ID" value="NMK53827.1"/>
    <property type="molecule type" value="Genomic_DNA"/>
</dbReference>
<feature type="non-terminal residue" evidence="4">
    <location>
        <position position="125"/>
    </location>
</feature>
<organism evidence="4 5">
    <name type="scientific">Staphylococcus capitis</name>
    <dbReference type="NCBI Taxonomy" id="29388"/>
    <lineage>
        <taxon>Bacteria</taxon>
        <taxon>Bacillati</taxon>
        <taxon>Bacillota</taxon>
        <taxon>Bacilli</taxon>
        <taxon>Bacillales</taxon>
        <taxon>Staphylococcaceae</taxon>
        <taxon>Staphylococcus</taxon>
    </lineage>
</organism>
<sequence>MSVDPSRTLSSLDLLDDDEHAQLATWGNQAVLKECPDTMPSIPAVFARQVECTPEALALTFDGQSMTYRELDEAANRLSHLLVGAGAGPGQFVALLFPRSTEAIVAILAVLKSGAAYMPIDPALP</sequence>
<evidence type="ECO:0000256" key="1">
    <source>
        <dbReference type="ARBA" id="ARBA00022450"/>
    </source>
</evidence>
<name>A0ABX1SR71_STACP</name>
<feature type="domain" description="AMP-dependent synthetase/ligase" evidence="3">
    <location>
        <begin position="46"/>
        <end position="125"/>
    </location>
</feature>
<dbReference type="Proteomes" id="UP000538955">
    <property type="component" value="Unassembled WGS sequence"/>
</dbReference>
<dbReference type="PANTHER" id="PTHR44845:SF6">
    <property type="entry name" value="BETA-ALANINE-ACTIVATING ENZYME"/>
    <property type="match status" value="1"/>
</dbReference>
<keyword evidence="5" id="KW-1185">Reference proteome</keyword>
<gene>
    <name evidence="4" type="ORF">HHM24_03555</name>
</gene>
<protein>
    <submittedName>
        <fullName evidence="4">Amino acid adenylation domain-containing protein</fullName>
    </submittedName>
</protein>
<keyword evidence="1" id="KW-0596">Phosphopantetheine</keyword>